<dbReference type="Proteomes" id="UP000887565">
    <property type="component" value="Unplaced"/>
</dbReference>
<feature type="compositionally biased region" description="Basic residues" evidence="1">
    <location>
        <begin position="34"/>
        <end position="44"/>
    </location>
</feature>
<feature type="region of interest" description="Disordered" evidence="1">
    <location>
        <begin position="1"/>
        <end position="76"/>
    </location>
</feature>
<reference evidence="3" key="1">
    <citation type="submission" date="2022-11" db="UniProtKB">
        <authorList>
            <consortium name="WormBaseParasite"/>
        </authorList>
    </citation>
    <scope>IDENTIFICATION</scope>
</reference>
<organism evidence="2 3">
    <name type="scientific">Romanomermis culicivorax</name>
    <name type="common">Nematode worm</name>
    <dbReference type="NCBI Taxonomy" id="13658"/>
    <lineage>
        <taxon>Eukaryota</taxon>
        <taxon>Metazoa</taxon>
        <taxon>Ecdysozoa</taxon>
        <taxon>Nematoda</taxon>
        <taxon>Enoplea</taxon>
        <taxon>Dorylaimia</taxon>
        <taxon>Mermithida</taxon>
        <taxon>Mermithoidea</taxon>
        <taxon>Mermithidae</taxon>
        <taxon>Romanomermis</taxon>
    </lineage>
</organism>
<accession>A0A915JKD0</accession>
<evidence type="ECO:0000256" key="1">
    <source>
        <dbReference type="SAM" id="MobiDB-lite"/>
    </source>
</evidence>
<proteinExistence type="predicted"/>
<protein>
    <submittedName>
        <fullName evidence="3">Uncharacterized protein</fullName>
    </submittedName>
</protein>
<name>A0A915JKD0_ROMCU</name>
<dbReference type="AlphaFoldDB" id="A0A915JKD0"/>
<evidence type="ECO:0000313" key="3">
    <source>
        <dbReference type="WBParaSite" id="nRc.2.0.1.t26532-RA"/>
    </source>
</evidence>
<feature type="compositionally biased region" description="Basic residues" evidence="1">
    <location>
        <begin position="63"/>
        <end position="76"/>
    </location>
</feature>
<keyword evidence="2" id="KW-1185">Reference proteome</keyword>
<dbReference type="WBParaSite" id="nRc.2.0.1.t26532-RA">
    <property type="protein sequence ID" value="nRc.2.0.1.t26532-RA"/>
    <property type="gene ID" value="nRc.2.0.1.g26532"/>
</dbReference>
<feature type="compositionally biased region" description="Low complexity" evidence="1">
    <location>
        <begin position="22"/>
        <end position="31"/>
    </location>
</feature>
<sequence length="76" mass="8009">MGAAGNQSRQQRHTNVGGSGAGSADRAASSGHDGHRKWRGKRRPAVCLDGVVIDGRGRSGAGCRRKGPKRRKFGEI</sequence>
<feature type="compositionally biased region" description="Polar residues" evidence="1">
    <location>
        <begin position="1"/>
        <end position="16"/>
    </location>
</feature>
<evidence type="ECO:0000313" key="2">
    <source>
        <dbReference type="Proteomes" id="UP000887565"/>
    </source>
</evidence>